<comment type="subcellular location">
    <subcellularLocation>
        <location evidence="1 11">Endoplasmic reticulum membrane</location>
        <topology evidence="1 11">Multi-pass membrane protein</topology>
    </subcellularLocation>
</comment>
<gene>
    <name evidence="13" type="ORF">C0Q70_21110</name>
</gene>
<proteinExistence type="inferred from homology"/>
<keyword evidence="9 11" id="KW-0472">Membrane</keyword>
<keyword evidence="12" id="KW-0732">Signal</keyword>
<feature type="transmembrane region" description="Helical" evidence="11">
    <location>
        <begin position="306"/>
        <end position="326"/>
    </location>
</feature>
<dbReference type="GO" id="GO:0000026">
    <property type="term" value="F:alpha-1,2-mannosyltransferase activity"/>
    <property type="evidence" value="ECO:0007669"/>
    <property type="project" value="TreeGrafter"/>
</dbReference>
<keyword evidence="4 11" id="KW-0328">Glycosyltransferase</keyword>
<feature type="transmembrane region" description="Helical" evidence="11">
    <location>
        <begin position="257"/>
        <end position="275"/>
    </location>
</feature>
<evidence type="ECO:0000256" key="7">
    <source>
        <dbReference type="ARBA" id="ARBA00022824"/>
    </source>
</evidence>
<reference evidence="13 14" key="1">
    <citation type="submission" date="2018-04" db="EMBL/GenBank/DDBJ databases">
        <title>The genome of golden apple snail Pomacea canaliculata provides insight into stress tolerance and invasive adaptation.</title>
        <authorList>
            <person name="Liu C."/>
            <person name="Liu B."/>
            <person name="Ren Y."/>
            <person name="Zhang Y."/>
            <person name="Wang H."/>
            <person name="Li S."/>
            <person name="Jiang F."/>
            <person name="Yin L."/>
            <person name="Zhang G."/>
            <person name="Qian W."/>
            <person name="Fan W."/>
        </authorList>
    </citation>
    <scope>NUCLEOTIDE SEQUENCE [LARGE SCALE GENOMIC DNA]</scope>
    <source>
        <strain evidence="13">SZHN2017</strain>
        <tissue evidence="13">Muscle</tissue>
    </source>
</reference>
<sequence>MAMKTKVLLLVMAASLLYPQPGYIHPDEFFQSAEIVAGSILNVTHYRTWEFNPEKPIRDITLPYLLLMPAFGVLHQLMPMLDELGVVKSSLLVTLPRILFACANVINFILVKKLCLEINYDHKLALWLFSTSFHVVWIGLMFASGATFLLTFFVLCMVNSAYYNPDFFHTTADLATQLLSSPVSSLPDIILSFLHSLKVPPHNFIMYNVNSSNLAQHGVHPRATHFLVNLPLLLGPLAFDLYWNFTHLLIRRGKGREGWIIFAVIVPVACLSCFTHQEPRFLLPVLPFAVASAAGSKLVQMKSWQCITLLFNVLAFLFFGFLHQAGLIPALSSLQQELTSESKTLKHMPSAYHLVFYCTYMPPRYILLANSQTIDLTVHDLGGRPAEELELKVKQINTFCENSLQHCDIKLFFPGSVEKDVKHLVNWQNMNNFCPHVSTERLPKVGEYLNGNISLAEFMSQLCLKVYSWSSREKES</sequence>
<dbReference type="OrthoDB" id="10066429at2759"/>
<dbReference type="EMBL" id="PZQS01000014">
    <property type="protein sequence ID" value="PVD18560.1"/>
    <property type="molecule type" value="Genomic_DNA"/>
</dbReference>
<comment type="caution">
    <text evidence="13">The sequence shown here is derived from an EMBL/GenBank/DDBJ whole genome shotgun (WGS) entry which is preliminary data.</text>
</comment>
<evidence type="ECO:0000256" key="6">
    <source>
        <dbReference type="ARBA" id="ARBA00022692"/>
    </source>
</evidence>
<dbReference type="Proteomes" id="UP000245119">
    <property type="component" value="Linkage Group LG14"/>
</dbReference>
<organism evidence="13 14">
    <name type="scientific">Pomacea canaliculata</name>
    <name type="common">Golden apple snail</name>
    <dbReference type="NCBI Taxonomy" id="400727"/>
    <lineage>
        <taxon>Eukaryota</taxon>
        <taxon>Metazoa</taxon>
        <taxon>Spiralia</taxon>
        <taxon>Lophotrochozoa</taxon>
        <taxon>Mollusca</taxon>
        <taxon>Gastropoda</taxon>
        <taxon>Caenogastropoda</taxon>
        <taxon>Architaenioglossa</taxon>
        <taxon>Ampullarioidea</taxon>
        <taxon>Ampullariidae</taxon>
        <taxon>Pomacea</taxon>
    </lineage>
</organism>
<feature type="transmembrane region" description="Helical" evidence="11">
    <location>
        <begin position="281"/>
        <end position="299"/>
    </location>
</feature>
<evidence type="ECO:0000313" key="13">
    <source>
        <dbReference type="EMBL" id="PVD18560.1"/>
    </source>
</evidence>
<keyword evidence="8 11" id="KW-1133">Transmembrane helix</keyword>
<feature type="transmembrane region" description="Helical" evidence="11">
    <location>
        <begin position="226"/>
        <end position="245"/>
    </location>
</feature>
<protein>
    <recommendedName>
        <fullName evidence="11">Mannosyltransferase</fullName>
        <ecNumber evidence="11">2.4.1.-</ecNumber>
    </recommendedName>
</protein>
<keyword evidence="7 11" id="KW-0256">Endoplasmic reticulum</keyword>
<evidence type="ECO:0000256" key="11">
    <source>
        <dbReference type="RuleBase" id="RU363075"/>
    </source>
</evidence>
<evidence type="ECO:0000256" key="8">
    <source>
        <dbReference type="ARBA" id="ARBA00022989"/>
    </source>
</evidence>
<evidence type="ECO:0000256" key="4">
    <source>
        <dbReference type="ARBA" id="ARBA00022676"/>
    </source>
</evidence>
<feature type="transmembrane region" description="Helical" evidence="11">
    <location>
        <begin position="124"/>
        <end position="155"/>
    </location>
</feature>
<feature type="chain" id="PRO_5015686096" description="Mannosyltransferase" evidence="12">
    <location>
        <begin position="25"/>
        <end position="476"/>
    </location>
</feature>
<dbReference type="AlphaFoldDB" id="A0A2T7NBL0"/>
<comment type="pathway">
    <text evidence="2">Glycolipid biosynthesis; glycosylphosphatidylinositol-anchor biosynthesis.</text>
</comment>
<keyword evidence="3" id="KW-0337">GPI-anchor biosynthesis</keyword>
<evidence type="ECO:0000256" key="5">
    <source>
        <dbReference type="ARBA" id="ARBA00022679"/>
    </source>
</evidence>
<keyword evidence="5" id="KW-0808">Transferase</keyword>
<dbReference type="Pfam" id="PF03901">
    <property type="entry name" value="Glyco_transf_22"/>
    <property type="match status" value="1"/>
</dbReference>
<name>A0A2T7NBL0_POMCA</name>
<comment type="similarity">
    <text evidence="10">Belongs to the glycosyltransferase 22 family. PIGZ subfamily.</text>
</comment>
<keyword evidence="6 11" id="KW-0812">Transmembrane</keyword>
<accession>A0A2T7NBL0</accession>
<dbReference type="PANTHER" id="PTHR22760">
    <property type="entry name" value="GLYCOSYLTRANSFERASE"/>
    <property type="match status" value="1"/>
</dbReference>
<dbReference type="PANTHER" id="PTHR22760:SF3">
    <property type="entry name" value="GPI MANNOSYLTRANSFERASE 4"/>
    <property type="match status" value="1"/>
</dbReference>
<evidence type="ECO:0000256" key="3">
    <source>
        <dbReference type="ARBA" id="ARBA00022502"/>
    </source>
</evidence>
<evidence type="ECO:0000256" key="9">
    <source>
        <dbReference type="ARBA" id="ARBA00023136"/>
    </source>
</evidence>
<feature type="transmembrane region" description="Helical" evidence="11">
    <location>
        <begin position="90"/>
        <end position="112"/>
    </location>
</feature>
<evidence type="ECO:0000313" key="14">
    <source>
        <dbReference type="Proteomes" id="UP000245119"/>
    </source>
</evidence>
<evidence type="ECO:0000256" key="1">
    <source>
        <dbReference type="ARBA" id="ARBA00004477"/>
    </source>
</evidence>
<evidence type="ECO:0000256" key="12">
    <source>
        <dbReference type="SAM" id="SignalP"/>
    </source>
</evidence>
<evidence type="ECO:0000256" key="2">
    <source>
        <dbReference type="ARBA" id="ARBA00004687"/>
    </source>
</evidence>
<dbReference type="EC" id="2.4.1.-" evidence="11"/>
<keyword evidence="14" id="KW-1185">Reference proteome</keyword>
<dbReference type="STRING" id="400727.A0A2T7NBL0"/>
<dbReference type="GO" id="GO:0006506">
    <property type="term" value="P:GPI anchor biosynthetic process"/>
    <property type="evidence" value="ECO:0007669"/>
    <property type="project" value="UniProtKB-KW"/>
</dbReference>
<dbReference type="InterPro" id="IPR005599">
    <property type="entry name" value="GPI_mannosylTrfase"/>
</dbReference>
<evidence type="ECO:0000256" key="10">
    <source>
        <dbReference type="ARBA" id="ARBA00038466"/>
    </source>
</evidence>
<dbReference type="GO" id="GO:0005789">
    <property type="term" value="C:endoplasmic reticulum membrane"/>
    <property type="evidence" value="ECO:0007669"/>
    <property type="project" value="UniProtKB-SubCell"/>
</dbReference>
<feature type="signal peptide" evidence="12">
    <location>
        <begin position="1"/>
        <end position="24"/>
    </location>
</feature>